<keyword evidence="1" id="KW-1133">Transmembrane helix</keyword>
<accession>A0A9P7E9G8</accession>
<evidence type="ECO:0000313" key="3">
    <source>
        <dbReference type="Proteomes" id="UP000807769"/>
    </source>
</evidence>
<evidence type="ECO:0000256" key="1">
    <source>
        <dbReference type="SAM" id="Phobius"/>
    </source>
</evidence>
<keyword evidence="1" id="KW-0812">Transmembrane</keyword>
<dbReference type="AlphaFoldDB" id="A0A9P7E9G8"/>
<feature type="transmembrane region" description="Helical" evidence="1">
    <location>
        <begin position="59"/>
        <end position="81"/>
    </location>
</feature>
<organism evidence="2 3">
    <name type="scientific">Suillus subaureus</name>
    <dbReference type="NCBI Taxonomy" id="48587"/>
    <lineage>
        <taxon>Eukaryota</taxon>
        <taxon>Fungi</taxon>
        <taxon>Dikarya</taxon>
        <taxon>Basidiomycota</taxon>
        <taxon>Agaricomycotina</taxon>
        <taxon>Agaricomycetes</taxon>
        <taxon>Agaricomycetidae</taxon>
        <taxon>Boletales</taxon>
        <taxon>Suillineae</taxon>
        <taxon>Suillaceae</taxon>
        <taxon>Suillus</taxon>
    </lineage>
</organism>
<keyword evidence="3" id="KW-1185">Reference proteome</keyword>
<dbReference type="GeneID" id="64629993"/>
<gene>
    <name evidence="2" type="ORF">BJ212DRAFT_1363218</name>
</gene>
<dbReference type="Proteomes" id="UP000807769">
    <property type="component" value="Unassembled WGS sequence"/>
</dbReference>
<dbReference type="EMBL" id="JABBWG010000021">
    <property type="protein sequence ID" value="KAG1814349.1"/>
    <property type="molecule type" value="Genomic_DNA"/>
</dbReference>
<comment type="caution">
    <text evidence="2">The sequence shown here is derived from an EMBL/GenBank/DDBJ whole genome shotgun (WGS) entry which is preliminary data.</text>
</comment>
<reference evidence="2" key="1">
    <citation type="journal article" date="2020" name="New Phytol.">
        <title>Comparative genomics reveals dynamic genome evolution in host specialist ectomycorrhizal fungi.</title>
        <authorList>
            <person name="Lofgren L.A."/>
            <person name="Nguyen N.H."/>
            <person name="Vilgalys R."/>
            <person name="Ruytinx J."/>
            <person name="Liao H.L."/>
            <person name="Branco S."/>
            <person name="Kuo A."/>
            <person name="LaButti K."/>
            <person name="Lipzen A."/>
            <person name="Andreopoulos W."/>
            <person name="Pangilinan J."/>
            <person name="Riley R."/>
            <person name="Hundley H."/>
            <person name="Na H."/>
            <person name="Barry K."/>
            <person name="Grigoriev I.V."/>
            <person name="Stajich J.E."/>
            <person name="Kennedy P.G."/>
        </authorList>
    </citation>
    <scope>NUCLEOTIDE SEQUENCE</scope>
    <source>
        <strain evidence="2">MN1</strain>
    </source>
</reference>
<dbReference type="OrthoDB" id="2690475at2759"/>
<sequence length="98" mass="11258">MRIRKKPTIVLEFLTLTPTLRIALIPSPVCLLSSSAFFLELFFHAPQLTSSYTHRFHSALILTAFVMDIAITCCTVQRILVMNYMFHLTLLSRIFNPL</sequence>
<keyword evidence="1" id="KW-0472">Membrane</keyword>
<dbReference type="RefSeq" id="XP_041191810.1">
    <property type="nucleotide sequence ID" value="XM_041335976.1"/>
</dbReference>
<proteinExistence type="predicted"/>
<evidence type="ECO:0000313" key="2">
    <source>
        <dbReference type="EMBL" id="KAG1814349.1"/>
    </source>
</evidence>
<feature type="transmembrane region" description="Helical" evidence="1">
    <location>
        <begin position="20"/>
        <end position="39"/>
    </location>
</feature>
<name>A0A9P7E9G8_9AGAM</name>
<protein>
    <submittedName>
        <fullName evidence="2">Uncharacterized protein</fullName>
    </submittedName>
</protein>